<protein>
    <submittedName>
        <fullName evidence="1">Hydrolase</fullName>
    </submittedName>
</protein>
<proteinExistence type="predicted"/>
<evidence type="ECO:0000313" key="2">
    <source>
        <dbReference type="Proteomes" id="UP001207468"/>
    </source>
</evidence>
<gene>
    <name evidence="1" type="ORF">F5148DRAFT_1276857</name>
</gene>
<organism evidence="1 2">
    <name type="scientific">Russula earlei</name>
    <dbReference type="NCBI Taxonomy" id="71964"/>
    <lineage>
        <taxon>Eukaryota</taxon>
        <taxon>Fungi</taxon>
        <taxon>Dikarya</taxon>
        <taxon>Basidiomycota</taxon>
        <taxon>Agaricomycotina</taxon>
        <taxon>Agaricomycetes</taxon>
        <taxon>Russulales</taxon>
        <taxon>Russulaceae</taxon>
        <taxon>Russula</taxon>
    </lineage>
</organism>
<dbReference type="Proteomes" id="UP001207468">
    <property type="component" value="Unassembled WGS sequence"/>
</dbReference>
<comment type="caution">
    <text evidence="1">The sequence shown here is derived from an EMBL/GenBank/DDBJ whole genome shotgun (WGS) entry which is preliminary data.</text>
</comment>
<keyword evidence="1" id="KW-0378">Hydrolase</keyword>
<evidence type="ECO:0000313" key="1">
    <source>
        <dbReference type="EMBL" id="KAI9458968.1"/>
    </source>
</evidence>
<sequence>MTVWSDTPSRATSFYNPARKPLLLKGAAGPLSGELHSANDFHGRLNLPPDYLSESTRNHPHLEISDSPAPEATLGLLREHAALSVTYVSLGPLTNLARMLWTDGACVRERIGCVVIIGGVLDVPGNATPSAEFNFLVDPYAVDEVLISPTTRLPPGRVLLPLDVTSHPPTCSRSVAMQRGVMRAYGRDAMELHNAVWAAIAHPPGLEGFAPGWTARHRVFRIERRDDQKARAPGANRAHVDAELKKRMVTGSAETGDLGLLESVVMPAVEDER</sequence>
<name>A0ACC0U3E7_9AGAM</name>
<reference evidence="1" key="1">
    <citation type="submission" date="2021-03" db="EMBL/GenBank/DDBJ databases">
        <title>Evolutionary priming and transition to the ectomycorrhizal habit in an iconic lineage of mushroom-forming fungi: is preadaptation a requirement?</title>
        <authorList>
            <consortium name="DOE Joint Genome Institute"/>
            <person name="Looney B.P."/>
            <person name="Miyauchi S."/>
            <person name="Morin E."/>
            <person name="Drula E."/>
            <person name="Courty P.E."/>
            <person name="Chicoki N."/>
            <person name="Fauchery L."/>
            <person name="Kohler A."/>
            <person name="Kuo A."/>
            <person name="LaButti K."/>
            <person name="Pangilinan J."/>
            <person name="Lipzen A."/>
            <person name="Riley R."/>
            <person name="Andreopoulos W."/>
            <person name="He G."/>
            <person name="Johnson J."/>
            <person name="Barry K.W."/>
            <person name="Grigoriev I.V."/>
            <person name="Nagy L."/>
            <person name="Hibbett D."/>
            <person name="Henrissat B."/>
            <person name="Matheny P.B."/>
            <person name="Labbe J."/>
            <person name="Martin A.F."/>
        </authorList>
    </citation>
    <scope>NUCLEOTIDE SEQUENCE</scope>
    <source>
        <strain evidence="1">BPL698</strain>
    </source>
</reference>
<accession>A0ACC0U3E7</accession>
<keyword evidence="2" id="KW-1185">Reference proteome</keyword>
<dbReference type="EMBL" id="JAGFNK010000204">
    <property type="protein sequence ID" value="KAI9458968.1"/>
    <property type="molecule type" value="Genomic_DNA"/>
</dbReference>